<dbReference type="Gene3D" id="1.10.1040.10">
    <property type="entry name" value="N-(1-d-carboxylethyl)-l-norvaline Dehydrogenase, domain 2"/>
    <property type="match status" value="1"/>
</dbReference>
<dbReference type="Gene3D" id="3.40.50.720">
    <property type="entry name" value="NAD(P)-binding Rossmann-like Domain"/>
    <property type="match status" value="1"/>
</dbReference>
<feature type="region of interest" description="Disordered" evidence="12">
    <location>
        <begin position="1"/>
        <end position="27"/>
    </location>
</feature>
<dbReference type="InterPro" id="IPR006180">
    <property type="entry name" value="3-OHacyl-CoA_DH_CS"/>
</dbReference>
<dbReference type="EMBL" id="KN549226">
    <property type="protein sequence ID" value="KHJ99336.1"/>
    <property type="molecule type" value="Genomic_DNA"/>
</dbReference>
<evidence type="ECO:0000256" key="9">
    <source>
        <dbReference type="ARBA" id="ARBA00023128"/>
    </source>
</evidence>
<accession>A0A0B1TT76</accession>
<evidence type="ECO:0000259" key="13">
    <source>
        <dbReference type="Pfam" id="PF00725"/>
    </source>
</evidence>
<keyword evidence="5" id="KW-0276">Fatty acid metabolism</keyword>
<keyword evidence="7" id="KW-0520">NAD</keyword>
<evidence type="ECO:0000313" key="16">
    <source>
        <dbReference type="Proteomes" id="UP000053660"/>
    </source>
</evidence>
<keyword evidence="8" id="KW-0443">Lipid metabolism</keyword>
<organism evidence="15 16">
    <name type="scientific">Oesophagostomum dentatum</name>
    <name type="common">Nodular worm</name>
    <dbReference type="NCBI Taxonomy" id="61180"/>
    <lineage>
        <taxon>Eukaryota</taxon>
        <taxon>Metazoa</taxon>
        <taxon>Ecdysozoa</taxon>
        <taxon>Nematoda</taxon>
        <taxon>Chromadorea</taxon>
        <taxon>Rhabditida</taxon>
        <taxon>Rhabditina</taxon>
        <taxon>Rhabditomorpha</taxon>
        <taxon>Strongyloidea</taxon>
        <taxon>Strongylidae</taxon>
        <taxon>Oesophagostomum</taxon>
    </lineage>
</organism>
<dbReference type="AlphaFoldDB" id="A0A0B1TT76"/>
<evidence type="ECO:0000256" key="8">
    <source>
        <dbReference type="ARBA" id="ARBA00023098"/>
    </source>
</evidence>
<dbReference type="GO" id="GO:0003857">
    <property type="term" value="F:(3S)-3-hydroxyacyl-CoA dehydrogenase (NAD+) activity"/>
    <property type="evidence" value="ECO:0007669"/>
    <property type="project" value="UniProtKB-EC"/>
</dbReference>
<evidence type="ECO:0000259" key="14">
    <source>
        <dbReference type="Pfam" id="PF02737"/>
    </source>
</evidence>
<sequence length="254" mass="28383">MAKEQLRKGLARSAAKKRGEDPSGKDMANISTMLEAQMDRLQLCSDIRSAVLNADFVIEAVVENRHIKEDVFIEAQEHCSPYAVLVTNTSSICLTDLCSCIRDHSRFAGLHFFNPVPVMKLVEVISTPDTSKETHAKLLDFCMSLGKRPVSCKDTPGFIVNRLLVPYLLDSIRMLERGDASKEDIDAAMCYGTSCPMGPLHLCDYVGLDTIANVMSEWRRSMPEDTRFTAIPLLEKLVREGKLGRKTGQGFFKY</sequence>
<proteinExistence type="inferred from homology"/>
<evidence type="ECO:0000256" key="3">
    <source>
        <dbReference type="ARBA" id="ARBA00009463"/>
    </source>
</evidence>
<evidence type="ECO:0000256" key="1">
    <source>
        <dbReference type="ARBA" id="ARBA00004305"/>
    </source>
</evidence>
<dbReference type="GO" id="GO:0005759">
    <property type="term" value="C:mitochondrial matrix"/>
    <property type="evidence" value="ECO:0007669"/>
    <property type="project" value="UniProtKB-SubCell"/>
</dbReference>
<dbReference type="InterPro" id="IPR006176">
    <property type="entry name" value="3-OHacyl-CoA_DH_NAD-bd"/>
</dbReference>
<dbReference type="PANTHER" id="PTHR43561:SF1">
    <property type="entry name" value="HYDROXY-ACYL-COA DEHYDROGENASE"/>
    <property type="match status" value="1"/>
</dbReference>
<evidence type="ECO:0000256" key="11">
    <source>
        <dbReference type="PIRSR" id="PIRSR000105-1"/>
    </source>
</evidence>
<dbReference type="InterPro" id="IPR006108">
    <property type="entry name" value="3HC_DH_C"/>
</dbReference>
<keyword evidence="16" id="KW-1185">Reference proteome</keyword>
<evidence type="ECO:0000256" key="6">
    <source>
        <dbReference type="ARBA" id="ARBA00023002"/>
    </source>
</evidence>
<keyword evidence="9" id="KW-0496">Mitochondrion</keyword>
<feature type="domain" description="3-hydroxyacyl-CoA dehydrogenase NAD binding" evidence="14">
    <location>
        <begin position="12"/>
        <end position="155"/>
    </location>
</feature>
<dbReference type="PIRSF" id="PIRSF000105">
    <property type="entry name" value="HCDH"/>
    <property type="match status" value="1"/>
</dbReference>
<dbReference type="Proteomes" id="UP000053660">
    <property type="component" value="Unassembled WGS sequence"/>
</dbReference>
<dbReference type="SUPFAM" id="SSF48179">
    <property type="entry name" value="6-phosphogluconate dehydrogenase C-terminal domain-like"/>
    <property type="match status" value="1"/>
</dbReference>
<dbReference type="SUPFAM" id="SSF51735">
    <property type="entry name" value="NAD(P)-binding Rossmann-fold domains"/>
    <property type="match status" value="1"/>
</dbReference>
<dbReference type="InterPro" id="IPR022694">
    <property type="entry name" value="3-OHacyl-CoA_DH"/>
</dbReference>
<feature type="site" description="Important for catalytic activity" evidence="11">
    <location>
        <position position="111"/>
    </location>
</feature>
<dbReference type="Pfam" id="PF00725">
    <property type="entry name" value="3HCDH"/>
    <property type="match status" value="1"/>
</dbReference>
<dbReference type="InterPro" id="IPR013328">
    <property type="entry name" value="6PGD_dom2"/>
</dbReference>
<dbReference type="PANTHER" id="PTHR43561">
    <property type="match status" value="1"/>
</dbReference>
<reference evidence="15 16" key="1">
    <citation type="submission" date="2014-03" db="EMBL/GenBank/DDBJ databases">
        <title>Draft genome of the hookworm Oesophagostomum dentatum.</title>
        <authorList>
            <person name="Mitreva M."/>
        </authorList>
    </citation>
    <scope>NUCLEOTIDE SEQUENCE [LARGE SCALE GENOMIC DNA]</scope>
    <source>
        <strain evidence="15 16">OD-Hann</strain>
    </source>
</reference>
<evidence type="ECO:0000256" key="4">
    <source>
        <dbReference type="ARBA" id="ARBA00013000"/>
    </source>
</evidence>
<dbReference type="Pfam" id="PF02737">
    <property type="entry name" value="3HCDH_N"/>
    <property type="match status" value="1"/>
</dbReference>
<evidence type="ECO:0000256" key="12">
    <source>
        <dbReference type="SAM" id="MobiDB-lite"/>
    </source>
</evidence>
<gene>
    <name evidence="15" type="ORF">OESDEN_00677</name>
</gene>
<evidence type="ECO:0000256" key="10">
    <source>
        <dbReference type="ARBA" id="ARBA00049556"/>
    </source>
</evidence>
<dbReference type="InterPro" id="IPR036291">
    <property type="entry name" value="NAD(P)-bd_dom_sf"/>
</dbReference>
<dbReference type="PROSITE" id="PS00067">
    <property type="entry name" value="3HCDH"/>
    <property type="match status" value="1"/>
</dbReference>
<comment type="similarity">
    <text evidence="3">Belongs to the 3-hydroxyacyl-CoA dehydrogenase family.</text>
</comment>
<dbReference type="InterPro" id="IPR052242">
    <property type="entry name" value="Mito_3-hydroxyacyl-CoA_DH"/>
</dbReference>
<evidence type="ECO:0000313" key="15">
    <source>
        <dbReference type="EMBL" id="KHJ99336.1"/>
    </source>
</evidence>
<feature type="domain" description="3-hydroxyacyl-CoA dehydrogenase C-terminal" evidence="13">
    <location>
        <begin position="157"/>
        <end position="254"/>
    </location>
</feature>
<evidence type="ECO:0000256" key="7">
    <source>
        <dbReference type="ARBA" id="ARBA00023027"/>
    </source>
</evidence>
<comment type="subcellular location">
    <subcellularLocation>
        <location evidence="1">Mitochondrion matrix</location>
    </subcellularLocation>
</comment>
<dbReference type="GO" id="GO:0070403">
    <property type="term" value="F:NAD+ binding"/>
    <property type="evidence" value="ECO:0007669"/>
    <property type="project" value="InterPro"/>
</dbReference>
<keyword evidence="6" id="KW-0560">Oxidoreductase</keyword>
<name>A0A0B1TT76_OESDE</name>
<protein>
    <recommendedName>
        <fullName evidence="4">3-hydroxyacyl-CoA dehydrogenase</fullName>
        <ecNumber evidence="4">1.1.1.35</ecNumber>
    </recommendedName>
</protein>
<dbReference type="GO" id="GO:0006635">
    <property type="term" value="P:fatty acid beta-oxidation"/>
    <property type="evidence" value="ECO:0007669"/>
    <property type="project" value="TreeGrafter"/>
</dbReference>
<comment type="pathway">
    <text evidence="2">Lipid metabolism; fatty acid beta-oxidation.</text>
</comment>
<evidence type="ECO:0000256" key="2">
    <source>
        <dbReference type="ARBA" id="ARBA00005005"/>
    </source>
</evidence>
<comment type="catalytic activity">
    <reaction evidence="10">
        <text>a (3S)-3-hydroxyacyl-CoA + NAD(+) = a 3-oxoacyl-CoA + NADH + H(+)</text>
        <dbReference type="Rhea" id="RHEA:22432"/>
        <dbReference type="ChEBI" id="CHEBI:15378"/>
        <dbReference type="ChEBI" id="CHEBI:57318"/>
        <dbReference type="ChEBI" id="CHEBI:57540"/>
        <dbReference type="ChEBI" id="CHEBI:57945"/>
        <dbReference type="ChEBI" id="CHEBI:90726"/>
        <dbReference type="EC" id="1.1.1.35"/>
    </reaction>
</comment>
<dbReference type="InterPro" id="IPR008927">
    <property type="entry name" value="6-PGluconate_DH-like_C_sf"/>
</dbReference>
<dbReference type="EC" id="1.1.1.35" evidence="4"/>
<evidence type="ECO:0000256" key="5">
    <source>
        <dbReference type="ARBA" id="ARBA00022832"/>
    </source>
</evidence>
<dbReference type="OrthoDB" id="5958943at2759"/>